<reference evidence="2" key="1">
    <citation type="submission" date="2018-06" db="EMBL/GenBank/DDBJ databases">
        <authorList>
            <person name="Sharma R."/>
            <person name="Ke K."/>
            <person name="Breakwell D.P."/>
            <person name="Hope S."/>
            <person name="Grose J.H."/>
        </authorList>
    </citation>
    <scope>NUCLEOTIDE SEQUENCE [LARGE SCALE GENOMIC DNA]</scope>
</reference>
<name>A0A346FHT4_9CAUD</name>
<evidence type="ECO:0000313" key="1">
    <source>
        <dbReference type="EMBL" id="AXN57364.1"/>
    </source>
</evidence>
<dbReference type="EMBL" id="MH426725">
    <property type="protein sequence ID" value="AXN57364.1"/>
    <property type="molecule type" value="Genomic_DNA"/>
</dbReference>
<protein>
    <recommendedName>
        <fullName evidence="3">HNH endonuclease</fullName>
    </recommendedName>
</protein>
<gene>
    <name evidence="1" type="ORF">SUNLIREN_42</name>
</gene>
<dbReference type="Proteomes" id="UP000257815">
    <property type="component" value="Segment"/>
</dbReference>
<accession>A0A346FHT4</accession>
<evidence type="ECO:0000313" key="2">
    <source>
        <dbReference type="Proteomes" id="UP000257815"/>
    </source>
</evidence>
<sequence length="115" mass="13858">MKSTFDKKAYDAAHQRKLYDEYKERRLKLEESMGNECYLCRQAKRSSFHLHHREYHPVESNYPRNSSSMNVRRKRLKEAEEHPERFALLCPTCHRMVTALEFGDIDRQRLKELVG</sequence>
<evidence type="ECO:0008006" key="3">
    <source>
        <dbReference type="Google" id="ProtNLM"/>
    </source>
</evidence>
<proteinExistence type="predicted"/>
<organism evidence="1 2">
    <name type="scientific">Erwinia phage SunLIRen</name>
    <dbReference type="NCBI Taxonomy" id="2267654"/>
    <lineage>
        <taxon>Viruses</taxon>
        <taxon>Duplodnaviria</taxon>
        <taxon>Heunggongvirae</taxon>
        <taxon>Uroviricota</taxon>
        <taxon>Caudoviricetes</taxon>
        <taxon>Andersonviridae</taxon>
        <taxon>Ounavirinae</taxon>
        <taxon>Kolesnikvirus</taxon>
        <taxon>Kolesnikvirus Ea214</taxon>
    </lineage>
</organism>